<accession>A0ABU7H6N3</accession>
<protein>
    <submittedName>
        <fullName evidence="8">MFS transporter</fullName>
    </submittedName>
</protein>
<feature type="transmembrane region" description="Helical" evidence="6">
    <location>
        <begin position="352"/>
        <end position="371"/>
    </location>
</feature>
<feature type="transmembrane region" description="Helical" evidence="6">
    <location>
        <begin position="326"/>
        <end position="346"/>
    </location>
</feature>
<evidence type="ECO:0000313" key="9">
    <source>
        <dbReference type="Proteomes" id="UP001354227"/>
    </source>
</evidence>
<evidence type="ECO:0000256" key="3">
    <source>
        <dbReference type="ARBA" id="ARBA00022692"/>
    </source>
</evidence>
<evidence type="ECO:0000313" key="8">
    <source>
        <dbReference type="EMBL" id="MEE1886780.1"/>
    </source>
</evidence>
<dbReference type="SUPFAM" id="SSF103473">
    <property type="entry name" value="MFS general substrate transporter"/>
    <property type="match status" value="1"/>
</dbReference>
<dbReference type="Gene3D" id="1.20.1720.10">
    <property type="entry name" value="Multidrug resistance protein D"/>
    <property type="match status" value="1"/>
</dbReference>
<name>A0ABU7H6N3_9PSED</name>
<keyword evidence="3 6" id="KW-0812">Transmembrane</keyword>
<feature type="transmembrane region" description="Helical" evidence="6">
    <location>
        <begin position="97"/>
        <end position="118"/>
    </location>
</feature>
<dbReference type="InterPro" id="IPR036259">
    <property type="entry name" value="MFS_trans_sf"/>
</dbReference>
<keyword evidence="9" id="KW-1185">Reference proteome</keyword>
<comment type="subcellular location">
    <subcellularLocation>
        <location evidence="1">Cell membrane</location>
        <topology evidence="1">Multi-pass membrane protein</topology>
    </subcellularLocation>
</comment>
<evidence type="ECO:0000256" key="2">
    <source>
        <dbReference type="ARBA" id="ARBA00022475"/>
    </source>
</evidence>
<keyword evidence="5 6" id="KW-0472">Membrane</keyword>
<dbReference type="InterPro" id="IPR011701">
    <property type="entry name" value="MFS"/>
</dbReference>
<feature type="transmembrane region" description="Helical" evidence="6">
    <location>
        <begin position="296"/>
        <end position="319"/>
    </location>
</feature>
<dbReference type="EMBL" id="JAZDCT010000003">
    <property type="protein sequence ID" value="MEE1886780.1"/>
    <property type="molecule type" value="Genomic_DNA"/>
</dbReference>
<evidence type="ECO:0000256" key="1">
    <source>
        <dbReference type="ARBA" id="ARBA00004651"/>
    </source>
</evidence>
<evidence type="ECO:0000256" key="4">
    <source>
        <dbReference type="ARBA" id="ARBA00022989"/>
    </source>
</evidence>
<dbReference type="Pfam" id="PF07690">
    <property type="entry name" value="MFS_1"/>
    <property type="match status" value="1"/>
</dbReference>
<feature type="transmembrane region" description="Helical" evidence="6">
    <location>
        <begin position="239"/>
        <end position="259"/>
    </location>
</feature>
<keyword evidence="2" id="KW-1003">Cell membrane</keyword>
<evidence type="ECO:0000259" key="7">
    <source>
        <dbReference type="PROSITE" id="PS50850"/>
    </source>
</evidence>
<dbReference type="Proteomes" id="UP001354227">
    <property type="component" value="Unassembled WGS sequence"/>
</dbReference>
<gene>
    <name evidence="8" type="ORF">V0R62_03840</name>
</gene>
<dbReference type="InterPro" id="IPR050189">
    <property type="entry name" value="MFS_Efflux_Transporters"/>
</dbReference>
<reference evidence="8" key="1">
    <citation type="submission" date="2024-01" db="EMBL/GenBank/DDBJ databases">
        <title>Unpublished Manusciprt.</title>
        <authorList>
            <person name="Duman M."/>
            <person name="Valdes E.G."/>
            <person name="Ajmi N."/>
            <person name="Altun S."/>
            <person name="Saticioglu I.B."/>
        </authorList>
    </citation>
    <scope>NUCLEOTIDE SEQUENCE</scope>
    <source>
        <strain evidence="8">137P</strain>
    </source>
</reference>
<feature type="transmembrane region" description="Helical" evidence="6">
    <location>
        <begin position="206"/>
        <end position="227"/>
    </location>
</feature>
<feature type="transmembrane region" description="Helical" evidence="6">
    <location>
        <begin position="158"/>
        <end position="177"/>
    </location>
</feature>
<feature type="transmembrane region" description="Helical" evidence="6">
    <location>
        <begin position="44"/>
        <end position="61"/>
    </location>
</feature>
<keyword evidence="4 6" id="KW-1133">Transmembrane helix</keyword>
<dbReference type="PROSITE" id="PS50850">
    <property type="entry name" value="MFS"/>
    <property type="match status" value="1"/>
</dbReference>
<organism evidence="8 9">
    <name type="scientific">Pseudomonas carassii</name>
    <dbReference type="NCBI Taxonomy" id="3115855"/>
    <lineage>
        <taxon>Bacteria</taxon>
        <taxon>Pseudomonadati</taxon>
        <taxon>Pseudomonadota</taxon>
        <taxon>Gammaproteobacteria</taxon>
        <taxon>Pseudomonadales</taxon>
        <taxon>Pseudomonadaceae</taxon>
        <taxon>Pseudomonas</taxon>
    </lineage>
</organism>
<feature type="transmembrane region" description="Helical" evidence="6">
    <location>
        <begin position="271"/>
        <end position="290"/>
    </location>
</feature>
<evidence type="ECO:0000256" key="6">
    <source>
        <dbReference type="SAM" id="Phobius"/>
    </source>
</evidence>
<sequence>MLSHSWLALTTALLMFPQVAETLYSPALVSLAEAFAVSPAQASLTLSLYFVAFAVGVLVWGRACDLWGRRPAMLAGLLLYTGAALAALLAVDFSQLLMARIVAAFAAAVGSVVTQTVLRDRHAGPELARVFSLIGVCLALSPALGLISGAWLDRLFGYHGVLAGQLLMAALLLAWTWRGLPETRPAAQETPALGRVLWRLLRDRRVLLASALVAVFNISVFSWYSLAPFVFERLAASQWMGYSGAALALGSLLGARLNARLLQRGVATARLLRLACLLDLLAALALLGLGDSLWTVLAMALVMFAFAMAIPLVLGSALVDYADCRGTAGALFGLFYYLQIGAGLLLAGICQALGATLFACALAAWLLAIGYEQPGRALLHSRG</sequence>
<comment type="caution">
    <text evidence="8">The sequence shown here is derived from an EMBL/GenBank/DDBJ whole genome shotgun (WGS) entry which is preliminary data.</text>
</comment>
<dbReference type="InterPro" id="IPR020846">
    <property type="entry name" value="MFS_dom"/>
</dbReference>
<feature type="transmembrane region" description="Helical" evidence="6">
    <location>
        <begin position="130"/>
        <end position="152"/>
    </location>
</feature>
<dbReference type="PANTHER" id="PTHR43124:SF3">
    <property type="entry name" value="CHLORAMPHENICOL EFFLUX PUMP RV0191"/>
    <property type="match status" value="1"/>
</dbReference>
<dbReference type="RefSeq" id="WP_330102820.1">
    <property type="nucleotide sequence ID" value="NZ_JAZDCT010000003.1"/>
</dbReference>
<feature type="domain" description="Major facilitator superfamily (MFS) profile" evidence="7">
    <location>
        <begin position="1"/>
        <end position="383"/>
    </location>
</feature>
<feature type="transmembrane region" description="Helical" evidence="6">
    <location>
        <begin position="73"/>
        <end position="91"/>
    </location>
</feature>
<dbReference type="PANTHER" id="PTHR43124">
    <property type="entry name" value="PURINE EFFLUX PUMP PBUE"/>
    <property type="match status" value="1"/>
</dbReference>
<evidence type="ECO:0000256" key="5">
    <source>
        <dbReference type="ARBA" id="ARBA00023136"/>
    </source>
</evidence>
<proteinExistence type="predicted"/>